<sequence length="262" mass="30132">MNHTFHLAKTLLTTYYAYMVEYRAELVLWVLSGSLPIILMGAWIQAAESGNFTLSTIQVAQYFFTVAITRQFTVVWVIWDFEKAIVEGKLSMKLLQPLDPGWHHVADHLGERLARFPIIIGFVLLFFLLYPAAFWIPSVGQCLTYTFVVASAFMLQFLLQYTLAMFAFWTEKASSLQELSFLMYIFLSGVVAPIAVFPENVKQFVQWLPYPYVIDFPANILTGLPVDLPRGILMIYGWSALLWVINRWLWKRGLRQYSGMGA</sequence>
<dbReference type="Pfam" id="PF06182">
    <property type="entry name" value="ABC2_membrane_6"/>
    <property type="match status" value="1"/>
</dbReference>
<feature type="transmembrane region" description="Helical" evidence="1">
    <location>
        <begin position="143"/>
        <end position="169"/>
    </location>
</feature>
<keyword evidence="1" id="KW-0812">Transmembrane</keyword>
<comment type="caution">
    <text evidence="2">The sequence shown here is derived from an EMBL/GenBank/DDBJ whole genome shotgun (WGS) entry which is preliminary data.</text>
</comment>
<evidence type="ECO:0000313" key="2">
    <source>
        <dbReference type="EMBL" id="MBE9029668.1"/>
    </source>
</evidence>
<evidence type="ECO:0000313" key="3">
    <source>
        <dbReference type="Proteomes" id="UP000625316"/>
    </source>
</evidence>
<keyword evidence="3" id="KW-1185">Reference proteome</keyword>
<organism evidence="2 3">
    <name type="scientific">Romeriopsis navalis LEGE 11480</name>
    <dbReference type="NCBI Taxonomy" id="2777977"/>
    <lineage>
        <taxon>Bacteria</taxon>
        <taxon>Bacillati</taxon>
        <taxon>Cyanobacteriota</taxon>
        <taxon>Cyanophyceae</taxon>
        <taxon>Leptolyngbyales</taxon>
        <taxon>Leptolyngbyaceae</taxon>
        <taxon>Romeriopsis</taxon>
        <taxon>Romeriopsis navalis</taxon>
    </lineage>
</organism>
<keyword evidence="1" id="KW-0472">Membrane</keyword>
<keyword evidence="1" id="KW-1133">Transmembrane helix</keyword>
<dbReference type="PANTHER" id="PTHR36832">
    <property type="entry name" value="SLR1174 PROTEIN-RELATED"/>
    <property type="match status" value="1"/>
</dbReference>
<reference evidence="2" key="1">
    <citation type="submission" date="2020-10" db="EMBL/GenBank/DDBJ databases">
        <authorList>
            <person name="Castelo-Branco R."/>
            <person name="Eusebio N."/>
            <person name="Adriana R."/>
            <person name="Vieira A."/>
            <person name="Brugerolle De Fraissinette N."/>
            <person name="Rezende De Castro R."/>
            <person name="Schneider M.P."/>
            <person name="Vasconcelos V."/>
            <person name="Leao P.N."/>
        </authorList>
    </citation>
    <scope>NUCLEOTIDE SEQUENCE</scope>
    <source>
        <strain evidence="2">LEGE 11480</strain>
    </source>
</reference>
<dbReference type="Proteomes" id="UP000625316">
    <property type="component" value="Unassembled WGS sequence"/>
</dbReference>
<feature type="transmembrane region" description="Helical" evidence="1">
    <location>
        <begin position="59"/>
        <end position="79"/>
    </location>
</feature>
<dbReference type="AlphaFoldDB" id="A0A928VJA9"/>
<feature type="transmembrane region" description="Helical" evidence="1">
    <location>
        <begin position="231"/>
        <end position="250"/>
    </location>
</feature>
<evidence type="ECO:0000256" key="1">
    <source>
        <dbReference type="SAM" id="Phobius"/>
    </source>
</evidence>
<protein>
    <submittedName>
        <fullName evidence="2">ABC-2 family transporter protein</fullName>
    </submittedName>
</protein>
<dbReference type="InterPro" id="IPR010390">
    <property type="entry name" value="ABC-2_transporter-like"/>
</dbReference>
<dbReference type="EMBL" id="JADEXQ010000020">
    <property type="protein sequence ID" value="MBE9029668.1"/>
    <property type="molecule type" value="Genomic_DNA"/>
</dbReference>
<feature type="transmembrane region" description="Helical" evidence="1">
    <location>
        <begin position="181"/>
        <end position="198"/>
    </location>
</feature>
<feature type="transmembrane region" description="Helical" evidence="1">
    <location>
        <begin position="26"/>
        <end position="47"/>
    </location>
</feature>
<dbReference type="PANTHER" id="PTHR36832:SF1">
    <property type="entry name" value="SLR1174 PROTEIN"/>
    <property type="match status" value="1"/>
</dbReference>
<feature type="transmembrane region" description="Helical" evidence="1">
    <location>
        <begin position="116"/>
        <end position="137"/>
    </location>
</feature>
<name>A0A928VJA9_9CYAN</name>
<proteinExistence type="predicted"/>
<accession>A0A928VJA9</accession>
<dbReference type="RefSeq" id="WP_264324485.1">
    <property type="nucleotide sequence ID" value="NZ_JADEXQ010000020.1"/>
</dbReference>
<gene>
    <name evidence="2" type="ORF">IQ266_07990</name>
</gene>